<keyword evidence="2" id="KW-1185">Reference proteome</keyword>
<dbReference type="EMBL" id="MPUH01000834">
    <property type="protein sequence ID" value="OMJ73268.1"/>
    <property type="molecule type" value="Genomic_DNA"/>
</dbReference>
<dbReference type="AlphaFoldDB" id="A0A1R2B917"/>
<reference evidence="1 2" key="1">
    <citation type="submission" date="2016-11" db="EMBL/GenBank/DDBJ databases">
        <title>The macronuclear genome of Stentor coeruleus: a giant cell with tiny introns.</title>
        <authorList>
            <person name="Slabodnick M."/>
            <person name="Ruby J.G."/>
            <person name="Reiff S.B."/>
            <person name="Swart E.C."/>
            <person name="Gosai S."/>
            <person name="Prabakaran S."/>
            <person name="Witkowska E."/>
            <person name="Larue G.E."/>
            <person name="Fisher S."/>
            <person name="Freeman R.M."/>
            <person name="Gunawardena J."/>
            <person name="Chu W."/>
            <person name="Stover N.A."/>
            <person name="Gregory B.D."/>
            <person name="Nowacki M."/>
            <person name="Derisi J."/>
            <person name="Roy S.W."/>
            <person name="Marshall W.F."/>
            <person name="Sood P."/>
        </authorList>
    </citation>
    <scope>NUCLEOTIDE SEQUENCE [LARGE SCALE GENOMIC DNA]</scope>
    <source>
        <strain evidence="1">WM001</strain>
    </source>
</reference>
<name>A0A1R2B917_9CILI</name>
<evidence type="ECO:0000313" key="2">
    <source>
        <dbReference type="Proteomes" id="UP000187209"/>
    </source>
</evidence>
<gene>
    <name evidence="1" type="ORF">SteCoe_28079</name>
</gene>
<dbReference type="Proteomes" id="UP000187209">
    <property type="component" value="Unassembled WGS sequence"/>
</dbReference>
<comment type="caution">
    <text evidence="1">The sequence shown here is derived from an EMBL/GenBank/DDBJ whole genome shotgun (WGS) entry which is preliminary data.</text>
</comment>
<accession>A0A1R2B917</accession>
<proteinExistence type="predicted"/>
<protein>
    <submittedName>
        <fullName evidence="1">Uncharacterized protein</fullName>
    </submittedName>
</protein>
<evidence type="ECO:0000313" key="1">
    <source>
        <dbReference type="EMBL" id="OMJ73268.1"/>
    </source>
</evidence>
<organism evidence="1 2">
    <name type="scientific">Stentor coeruleus</name>
    <dbReference type="NCBI Taxonomy" id="5963"/>
    <lineage>
        <taxon>Eukaryota</taxon>
        <taxon>Sar</taxon>
        <taxon>Alveolata</taxon>
        <taxon>Ciliophora</taxon>
        <taxon>Postciliodesmatophora</taxon>
        <taxon>Heterotrichea</taxon>
        <taxon>Heterotrichida</taxon>
        <taxon>Stentoridae</taxon>
        <taxon>Stentor</taxon>
    </lineage>
</organism>
<sequence>MESKKKCSCNCFSFFMRKSSKNPIKNDLQDGENSKNLSVGAMLRAPESNLFMDSTNNTQKLVQSNTYRSSIITPSRRNPKIHEFLPKLFSHQNAVKPDTNISINTSLSNPNTNKNLPHPSINHHHILNHDKSYINNKSPRSENLQNNDKVISSINQNHINPQIQISHFIEENHKSNENWEISEQTDNINNSQKFFEKQEIPLKVNNDIKSMNKTTKQNEAKVLCRSPMFSPIISPGLLSFNSKFSQSPILGSLNVSPIKCIVTVEDYSDIVSLLNDPDKCKNLPDVFIHYNNRPGQMPILKPTTPCYFNKKKIAPTFRLESRAFANKLKIK</sequence>